<name>A0A0A9CDG3_ARUDO</name>
<dbReference type="EMBL" id="GBRH01226455">
    <property type="protein sequence ID" value="JAD71440.1"/>
    <property type="molecule type" value="Transcribed_RNA"/>
</dbReference>
<evidence type="ECO:0000313" key="1">
    <source>
        <dbReference type="EMBL" id="JAD71440.1"/>
    </source>
</evidence>
<sequence length="23" mass="2722">MCDHMSIKYVNTLLPFYSMNSVK</sequence>
<accession>A0A0A9CDG3</accession>
<proteinExistence type="predicted"/>
<organism evidence="1">
    <name type="scientific">Arundo donax</name>
    <name type="common">Giant reed</name>
    <name type="synonym">Donax arundinaceus</name>
    <dbReference type="NCBI Taxonomy" id="35708"/>
    <lineage>
        <taxon>Eukaryota</taxon>
        <taxon>Viridiplantae</taxon>
        <taxon>Streptophyta</taxon>
        <taxon>Embryophyta</taxon>
        <taxon>Tracheophyta</taxon>
        <taxon>Spermatophyta</taxon>
        <taxon>Magnoliopsida</taxon>
        <taxon>Liliopsida</taxon>
        <taxon>Poales</taxon>
        <taxon>Poaceae</taxon>
        <taxon>PACMAD clade</taxon>
        <taxon>Arundinoideae</taxon>
        <taxon>Arundineae</taxon>
        <taxon>Arundo</taxon>
    </lineage>
</organism>
<protein>
    <submittedName>
        <fullName evidence="1">Uncharacterized protein</fullName>
    </submittedName>
</protein>
<reference evidence="1" key="2">
    <citation type="journal article" date="2015" name="Data Brief">
        <title>Shoot transcriptome of the giant reed, Arundo donax.</title>
        <authorList>
            <person name="Barrero R.A."/>
            <person name="Guerrero F.D."/>
            <person name="Moolhuijzen P."/>
            <person name="Goolsby J.A."/>
            <person name="Tidwell J."/>
            <person name="Bellgard S.E."/>
            <person name="Bellgard M.I."/>
        </authorList>
    </citation>
    <scope>NUCLEOTIDE SEQUENCE</scope>
    <source>
        <tissue evidence="1">Shoot tissue taken approximately 20 cm above the soil surface</tissue>
    </source>
</reference>
<reference evidence="1" key="1">
    <citation type="submission" date="2014-09" db="EMBL/GenBank/DDBJ databases">
        <authorList>
            <person name="Magalhaes I.L.F."/>
            <person name="Oliveira U."/>
            <person name="Santos F.R."/>
            <person name="Vidigal T.H.D.A."/>
            <person name="Brescovit A.D."/>
            <person name="Santos A.J."/>
        </authorList>
    </citation>
    <scope>NUCLEOTIDE SEQUENCE</scope>
    <source>
        <tissue evidence="1">Shoot tissue taken approximately 20 cm above the soil surface</tissue>
    </source>
</reference>
<dbReference type="AlphaFoldDB" id="A0A0A9CDG3"/>